<dbReference type="HOGENOM" id="CLU_027579_2_2_9"/>
<proteinExistence type="inferred from homology"/>
<dbReference type="KEGG" id="tep:TepRe1_1093"/>
<dbReference type="InterPro" id="IPR004559">
    <property type="entry name" value="HemW-like"/>
</dbReference>
<keyword evidence="6" id="KW-1185">Reference proteome</keyword>
<keyword evidence="3" id="KW-0143">Chaperone</keyword>
<dbReference type="SFLD" id="SFLDG01065">
    <property type="entry name" value="anaerobic_coproporphyrinogen-I"/>
    <property type="match status" value="1"/>
</dbReference>
<dbReference type="eggNOG" id="COG0635">
    <property type="taxonomic scope" value="Bacteria"/>
</dbReference>
<evidence type="ECO:0000256" key="2">
    <source>
        <dbReference type="ARBA" id="ARBA00017228"/>
    </source>
</evidence>
<evidence type="ECO:0000259" key="4">
    <source>
        <dbReference type="PROSITE" id="PS51918"/>
    </source>
</evidence>
<dbReference type="InterPro" id="IPR023404">
    <property type="entry name" value="rSAM_horseshoe"/>
</dbReference>
<dbReference type="InterPro" id="IPR007197">
    <property type="entry name" value="rSAM"/>
</dbReference>
<reference evidence="6" key="1">
    <citation type="journal article" date="2013" name="Genome Announc.">
        <title>First genome sequence of a syntrophic acetate-oxidizing bacterium, Tepidanaerobacter acetatoxydans strain Re1.</title>
        <authorList>
            <person name="Manzoor S."/>
            <person name="Bongcam-Rudloff E."/>
            <person name="Schnurer A."/>
            <person name="Muller B."/>
        </authorList>
    </citation>
    <scope>NUCLEOTIDE SEQUENCE [LARGE SCALE GENOMIC DNA]</scope>
    <source>
        <strain evidence="6">Re1</strain>
    </source>
</reference>
<dbReference type="InterPro" id="IPR058240">
    <property type="entry name" value="rSAM_sf"/>
</dbReference>
<dbReference type="GO" id="GO:0005737">
    <property type="term" value="C:cytoplasm"/>
    <property type="evidence" value="ECO:0007669"/>
    <property type="project" value="UniProtKB-SubCell"/>
</dbReference>
<keyword evidence="3" id="KW-0949">S-adenosyl-L-methionine</keyword>
<dbReference type="SMART" id="SM00729">
    <property type="entry name" value="Elp3"/>
    <property type="match status" value="1"/>
</dbReference>
<name>F4LSH3_TEPAE</name>
<dbReference type="NCBIfam" id="TIGR00539">
    <property type="entry name" value="hemN_rel"/>
    <property type="match status" value="1"/>
</dbReference>
<dbReference type="InterPro" id="IPR010723">
    <property type="entry name" value="HemN_C"/>
</dbReference>
<evidence type="ECO:0000313" key="5">
    <source>
        <dbReference type="EMBL" id="CDI40602.1"/>
    </source>
</evidence>
<dbReference type="SFLD" id="SFLDG01082">
    <property type="entry name" value="B12-binding_domain_containing"/>
    <property type="match status" value="1"/>
</dbReference>
<organism evidence="5 6">
    <name type="scientific">Tepidanaerobacter acetatoxydans (strain DSM 21804 / JCM 16047 / Re1)</name>
    <dbReference type="NCBI Taxonomy" id="1209989"/>
    <lineage>
        <taxon>Bacteria</taxon>
        <taxon>Bacillati</taxon>
        <taxon>Bacillota</taxon>
        <taxon>Clostridia</taxon>
        <taxon>Thermosediminibacterales</taxon>
        <taxon>Tepidanaerobacteraceae</taxon>
        <taxon>Tepidanaerobacter</taxon>
    </lineage>
</organism>
<dbReference type="GO" id="GO:0046872">
    <property type="term" value="F:metal ion binding"/>
    <property type="evidence" value="ECO:0007669"/>
    <property type="project" value="UniProtKB-UniRule"/>
</dbReference>
<dbReference type="CDD" id="cd01335">
    <property type="entry name" value="Radical_SAM"/>
    <property type="match status" value="1"/>
</dbReference>
<gene>
    <name evidence="5" type="primary">hemN</name>
    <name evidence="5" type="ordered locus">TEPIRE1_1193</name>
</gene>
<keyword evidence="3" id="KW-0349">Heme</keyword>
<dbReference type="GO" id="GO:0051539">
    <property type="term" value="F:4 iron, 4 sulfur cluster binding"/>
    <property type="evidence" value="ECO:0007669"/>
    <property type="project" value="UniProtKB-UniRule"/>
</dbReference>
<keyword evidence="3" id="KW-0004">4Fe-4S</keyword>
<dbReference type="InterPro" id="IPR034505">
    <property type="entry name" value="Coproporphyrinogen-III_oxidase"/>
</dbReference>
<dbReference type="PROSITE" id="PS51918">
    <property type="entry name" value="RADICAL_SAM"/>
    <property type="match status" value="1"/>
</dbReference>
<dbReference type="SFLD" id="SFLDF00562">
    <property type="entry name" value="HemN-like__clustered_with_heat"/>
    <property type="match status" value="1"/>
</dbReference>
<dbReference type="EMBL" id="HF563609">
    <property type="protein sequence ID" value="CDI40602.1"/>
    <property type="molecule type" value="Genomic_DNA"/>
</dbReference>
<comment type="similarity">
    <text evidence="1">Belongs to the anaerobic coproporphyrinogen-III oxidase family. HemW subfamily.</text>
</comment>
<dbReference type="GO" id="GO:0004109">
    <property type="term" value="F:coproporphyrinogen oxidase activity"/>
    <property type="evidence" value="ECO:0007669"/>
    <property type="project" value="InterPro"/>
</dbReference>
<keyword evidence="3" id="KW-0963">Cytoplasm</keyword>
<dbReference type="RefSeq" id="WP_013778162.1">
    <property type="nucleotide sequence ID" value="NC_015519.1"/>
</dbReference>
<protein>
    <recommendedName>
        <fullName evidence="2 3">Heme chaperone HemW</fullName>
    </recommendedName>
</protein>
<dbReference type="Pfam" id="PF04055">
    <property type="entry name" value="Radical_SAM"/>
    <property type="match status" value="1"/>
</dbReference>
<dbReference type="SUPFAM" id="SSF102114">
    <property type="entry name" value="Radical SAM enzymes"/>
    <property type="match status" value="1"/>
</dbReference>
<comment type="subcellular location">
    <subcellularLocation>
        <location evidence="3">Cytoplasm</location>
    </subcellularLocation>
</comment>
<dbReference type="KEGG" id="tae:TepiRe1_1193"/>
<comment type="function">
    <text evidence="3">Probably acts as a heme chaperone, transferring heme to an unknown acceptor. Binds one molecule of heme per monomer, possibly covalently. Binds 1 [4Fe-4S] cluster. The cluster is coordinated with 3 cysteines and an exchangeable S-adenosyl-L-methionine.</text>
</comment>
<feature type="domain" description="Radical SAM core" evidence="4">
    <location>
        <begin position="1"/>
        <end position="231"/>
    </location>
</feature>
<dbReference type="PANTHER" id="PTHR13932:SF5">
    <property type="entry name" value="RADICAL S-ADENOSYL METHIONINE DOMAIN-CONTAINING PROTEIN 1, MITOCHONDRIAL"/>
    <property type="match status" value="1"/>
</dbReference>
<dbReference type="Proteomes" id="UP000010802">
    <property type="component" value="Chromosome"/>
</dbReference>
<dbReference type="Gene3D" id="3.80.30.20">
    <property type="entry name" value="tm_1862 like domain"/>
    <property type="match status" value="1"/>
</dbReference>
<dbReference type="OrthoDB" id="9808022at2"/>
<keyword evidence="3" id="KW-0411">Iron-sulfur</keyword>
<keyword evidence="3" id="KW-0479">Metal-binding</keyword>
<dbReference type="AlphaFoldDB" id="F4LSH3"/>
<keyword evidence="3" id="KW-0408">Iron</keyword>
<dbReference type="PANTHER" id="PTHR13932">
    <property type="entry name" value="COPROPORPHYRINIGEN III OXIDASE"/>
    <property type="match status" value="1"/>
</dbReference>
<sequence>MKTIGLYIHIPFCIKKCHYCDFNSFTTLELIPEYLAALKKEILSLQKCEYTAQTIFIGGGTPTILRCEQLADILRTLHESVYIAKDAEITIEANPGTLTREKLISLKSLGVNRLSIGLQAYQNQLLKIMGRIHTVEDFEKNFETARNVGFDNINIDLIFGLPNQKVEDFDETLKKVLHIFPEHISCYSLSVEEHTEFYRRQQEGTLLLPSEDDEREMYYRAIELLTNKGYNHYEISNFAMPGRKSKHNIIYWTYREYLGLGAGAHSFLDNKRFYNYSSIQAYIKSINENSNAIADMETISTLEQQAEFCFLGLRLLDGLDKKAFQKRFGKKFKQVYGEAVEKLKEQELIKENANKISLTSRGLDFANVVFAEFLP</sequence>
<accession>F4LSH3</accession>
<evidence type="ECO:0000256" key="3">
    <source>
        <dbReference type="RuleBase" id="RU364116"/>
    </source>
</evidence>
<dbReference type="STRING" id="1209989.TepRe1_1093"/>
<dbReference type="InterPro" id="IPR006638">
    <property type="entry name" value="Elp3/MiaA/NifB-like_rSAM"/>
</dbReference>
<evidence type="ECO:0000256" key="1">
    <source>
        <dbReference type="ARBA" id="ARBA00006100"/>
    </source>
</evidence>
<dbReference type="SFLD" id="SFLDF00288">
    <property type="entry name" value="HemN-like__clustered_with_nucl"/>
    <property type="match status" value="1"/>
</dbReference>
<keyword evidence="5" id="KW-0560">Oxidoreductase</keyword>
<dbReference type="Pfam" id="PF06969">
    <property type="entry name" value="HemN_C"/>
    <property type="match status" value="1"/>
</dbReference>
<dbReference type="SFLD" id="SFLDS00029">
    <property type="entry name" value="Radical_SAM"/>
    <property type="match status" value="1"/>
</dbReference>
<dbReference type="GO" id="GO:0006779">
    <property type="term" value="P:porphyrin-containing compound biosynthetic process"/>
    <property type="evidence" value="ECO:0007669"/>
    <property type="project" value="InterPro"/>
</dbReference>
<evidence type="ECO:0000313" key="6">
    <source>
        <dbReference type="Proteomes" id="UP000010802"/>
    </source>
</evidence>